<reference evidence="9 10" key="1">
    <citation type="journal article" date="2008" name="Nature">
        <title>Genome analysis of the platypus reveals unique signatures of evolution.</title>
        <authorList>
            <person name="Warren W.C."/>
            <person name="Hillier L.W."/>
            <person name="Marshall Graves J.A."/>
            <person name="Birney E."/>
            <person name="Ponting C.P."/>
            <person name="Grutzner F."/>
            <person name="Belov K."/>
            <person name="Miller W."/>
            <person name="Clarke L."/>
            <person name="Chinwalla A.T."/>
            <person name="Yang S.P."/>
            <person name="Heger A."/>
            <person name="Locke D.P."/>
            <person name="Miethke P."/>
            <person name="Waters P.D."/>
            <person name="Veyrunes F."/>
            <person name="Fulton L."/>
            <person name="Fulton B."/>
            <person name="Graves T."/>
            <person name="Wallis J."/>
            <person name="Puente X.S."/>
            <person name="Lopez-Otin C."/>
            <person name="Ordonez G.R."/>
            <person name="Eichler E.E."/>
            <person name="Chen L."/>
            <person name="Cheng Z."/>
            <person name="Deakin J.E."/>
            <person name="Alsop A."/>
            <person name="Thompson K."/>
            <person name="Kirby P."/>
            <person name="Papenfuss A.T."/>
            <person name="Wakefield M.J."/>
            <person name="Olender T."/>
            <person name="Lancet D."/>
            <person name="Huttley G.A."/>
            <person name="Smit A.F."/>
            <person name="Pask A."/>
            <person name="Temple-Smith P."/>
            <person name="Batzer M.A."/>
            <person name="Walker J.A."/>
            <person name="Konkel M.K."/>
            <person name="Harris R.S."/>
            <person name="Whittington C.M."/>
            <person name="Wong E.S."/>
            <person name="Gemmell N.J."/>
            <person name="Buschiazzo E."/>
            <person name="Vargas Jentzsch I.M."/>
            <person name="Merkel A."/>
            <person name="Schmitz J."/>
            <person name="Zemann A."/>
            <person name="Churakov G."/>
            <person name="Kriegs J.O."/>
            <person name="Brosius J."/>
            <person name="Murchison E.P."/>
            <person name="Sachidanandam R."/>
            <person name="Smith C."/>
            <person name="Hannon G.J."/>
            <person name="Tsend-Ayush E."/>
            <person name="McMillan D."/>
            <person name="Attenborough R."/>
            <person name="Rens W."/>
            <person name="Ferguson-Smith M."/>
            <person name="Lefevre C.M."/>
            <person name="Sharp J.A."/>
            <person name="Nicholas K.R."/>
            <person name="Ray D.A."/>
            <person name="Kube M."/>
            <person name="Reinhardt R."/>
            <person name="Pringle T.H."/>
            <person name="Taylor J."/>
            <person name="Jones R.C."/>
            <person name="Nixon B."/>
            <person name="Dacheux J.L."/>
            <person name="Niwa H."/>
            <person name="Sekita Y."/>
            <person name="Huang X."/>
            <person name="Stark A."/>
            <person name="Kheradpour P."/>
            <person name="Kellis M."/>
            <person name="Flicek P."/>
            <person name="Chen Y."/>
            <person name="Webber C."/>
            <person name="Hardison R."/>
            <person name="Nelson J."/>
            <person name="Hallsworth-Pepin K."/>
            <person name="Delehaunty K."/>
            <person name="Markovic C."/>
            <person name="Minx P."/>
            <person name="Feng Y."/>
            <person name="Kremitzki C."/>
            <person name="Mitreva M."/>
            <person name="Glasscock J."/>
            <person name="Wylie T."/>
            <person name="Wohldmann P."/>
            <person name="Thiru P."/>
            <person name="Nhan M.N."/>
            <person name="Pohl C.S."/>
            <person name="Smith S.M."/>
            <person name="Hou S."/>
            <person name="Nefedov M."/>
            <person name="de Jong P.J."/>
            <person name="Renfree M.B."/>
            <person name="Mardis E.R."/>
            <person name="Wilson R.K."/>
        </authorList>
    </citation>
    <scope>NUCLEOTIDE SEQUENCE [LARGE SCALE GENOMIC DNA]</scope>
    <source>
        <strain evidence="9 10">Glennie</strain>
    </source>
</reference>
<dbReference type="KEGG" id="oaa:100089674"/>
<dbReference type="OrthoDB" id="340608at2759"/>
<evidence type="ECO:0000313" key="9">
    <source>
        <dbReference type="Ensembl" id="ENSOANP00000044960.1"/>
    </source>
</evidence>
<dbReference type="GO" id="GO:0005794">
    <property type="term" value="C:Golgi apparatus"/>
    <property type="evidence" value="ECO:0000318"/>
    <property type="project" value="GO_Central"/>
</dbReference>
<evidence type="ECO:0000256" key="2">
    <source>
        <dbReference type="ARBA" id="ARBA00009457"/>
    </source>
</evidence>
<dbReference type="GO" id="GO:0005783">
    <property type="term" value="C:endoplasmic reticulum"/>
    <property type="evidence" value="ECO:0000318"/>
    <property type="project" value="GO_Central"/>
</dbReference>
<dbReference type="GeneTree" id="ENSGT00390000004660"/>
<proteinExistence type="inferred from homology"/>
<keyword evidence="4 8" id="KW-1133">Transmembrane helix</keyword>
<evidence type="ECO:0000256" key="5">
    <source>
        <dbReference type="ARBA" id="ARBA00023136"/>
    </source>
</evidence>
<evidence type="ECO:0000313" key="10">
    <source>
        <dbReference type="Proteomes" id="UP000002279"/>
    </source>
</evidence>
<dbReference type="GeneID" id="100089674"/>
<dbReference type="PANTHER" id="PTHR10926:SF1">
    <property type="entry name" value="CELL CYCLE CONTROL PROTEIN 50C"/>
    <property type="match status" value="1"/>
</dbReference>
<dbReference type="Bgee" id="ENSOANG00000036746">
    <property type="expression patterns" value="Expressed in adult mammalian kidney and 7 other cell types or tissues"/>
</dbReference>
<dbReference type="Pfam" id="PF03381">
    <property type="entry name" value="CDC50"/>
    <property type="match status" value="1"/>
</dbReference>
<dbReference type="PANTHER" id="PTHR10926">
    <property type="entry name" value="CELL CYCLE CONTROL PROTEIN 50"/>
    <property type="match status" value="1"/>
</dbReference>
<evidence type="ECO:0000256" key="1">
    <source>
        <dbReference type="ARBA" id="ARBA00004370"/>
    </source>
</evidence>
<accession>A0A6I8NVJ4</accession>
<keyword evidence="10" id="KW-1185">Reference proteome</keyword>
<keyword evidence="3 8" id="KW-0812">Transmembrane</keyword>
<dbReference type="InParanoid" id="A0A6I8NVJ4"/>
<evidence type="ECO:0000256" key="3">
    <source>
        <dbReference type="ARBA" id="ARBA00022692"/>
    </source>
</evidence>
<evidence type="ECO:0000256" key="6">
    <source>
        <dbReference type="ARBA" id="ARBA00023180"/>
    </source>
</evidence>
<dbReference type="AlphaFoldDB" id="A0A6I8NVJ4"/>
<dbReference type="RefSeq" id="XP_001519019.2">
    <property type="nucleotide sequence ID" value="XM_001518969.5"/>
</dbReference>
<dbReference type="GO" id="GO:0005886">
    <property type="term" value="C:plasma membrane"/>
    <property type="evidence" value="ECO:0000318"/>
    <property type="project" value="GO_Central"/>
</dbReference>
<keyword evidence="6" id="KW-0325">Glycoprotein</keyword>
<dbReference type="PIRSF" id="PIRSF015840">
    <property type="entry name" value="DUF284_TM_euk"/>
    <property type="match status" value="1"/>
</dbReference>
<feature type="transmembrane region" description="Helical" evidence="8">
    <location>
        <begin position="34"/>
        <end position="60"/>
    </location>
</feature>
<dbReference type="InterPro" id="IPR005045">
    <property type="entry name" value="CDC50/LEM3_fam"/>
</dbReference>
<keyword evidence="5 7" id="KW-0472">Membrane</keyword>
<comment type="subcellular location">
    <subcellularLocation>
        <location evidence="1">Membrane</location>
    </subcellularLocation>
</comment>
<dbReference type="Proteomes" id="UP000002279">
    <property type="component" value="Chromosome 17"/>
</dbReference>
<reference evidence="9" key="2">
    <citation type="submission" date="2025-08" db="UniProtKB">
        <authorList>
            <consortium name="Ensembl"/>
        </authorList>
    </citation>
    <scope>IDENTIFICATION</scope>
    <source>
        <strain evidence="9">Glennie</strain>
    </source>
</reference>
<reference evidence="9" key="3">
    <citation type="submission" date="2025-09" db="UniProtKB">
        <authorList>
            <consortium name="Ensembl"/>
        </authorList>
    </citation>
    <scope>IDENTIFICATION</scope>
    <source>
        <strain evidence="9">Glennie</strain>
    </source>
</reference>
<dbReference type="OMA" id="NDIFWLH"/>
<organism evidence="9 10">
    <name type="scientific">Ornithorhynchus anatinus</name>
    <name type="common">Duckbill platypus</name>
    <dbReference type="NCBI Taxonomy" id="9258"/>
    <lineage>
        <taxon>Eukaryota</taxon>
        <taxon>Metazoa</taxon>
        <taxon>Chordata</taxon>
        <taxon>Craniata</taxon>
        <taxon>Vertebrata</taxon>
        <taxon>Euteleostomi</taxon>
        <taxon>Mammalia</taxon>
        <taxon>Monotremata</taxon>
        <taxon>Ornithorhynchidae</taxon>
        <taxon>Ornithorhynchus</taxon>
    </lineage>
</organism>
<evidence type="ECO:0000256" key="8">
    <source>
        <dbReference type="SAM" id="Phobius"/>
    </source>
</evidence>
<comment type="similarity">
    <text evidence="2 7">Belongs to the CDC50/LEM3 family.</text>
</comment>
<dbReference type="Ensembl" id="ENSOANT00000056952.1">
    <property type="protein sequence ID" value="ENSOANP00000044960.1"/>
    <property type="gene ID" value="ENSOANG00000036746.1"/>
</dbReference>
<sequence>MKDKVSRPGAGPPTSRCPENTALKQQQLPAWKPALTATTVLSGFFTIGAFCLGMGILLILSAKSVQEIEINYTEICSNCSKLRENSSNFEKECNCSIPFSISKKMQGNVFLYYKLHNFYQNHRRYVISRSDVQLLGKNVQRVESTCAPFTAYANGTPIAPCGAIANSMFNDTIQLFYHPNASTHITVPLLKSGITWWTDKHVKFQNPKTKNLSAAFAGTARPPYWNKPIYELDEEDWKNNGFTNNDFIVWMRVAAFPTFKNLYRRLNRIQQFSEGLPAGNYSFTISYNFPVTRFKGEKGVLLSTVTWSGGSNIFLGVAYITTGAATLLAGSTMLAIHLKLKEKKTYYQR</sequence>
<feature type="transmembrane region" description="Helical" evidence="8">
    <location>
        <begin position="313"/>
        <end position="336"/>
    </location>
</feature>
<dbReference type="GO" id="GO:0015247">
    <property type="term" value="F:aminophospholipid flippase activity"/>
    <property type="evidence" value="ECO:0000318"/>
    <property type="project" value="GO_Central"/>
</dbReference>
<dbReference type="GO" id="GO:0045332">
    <property type="term" value="P:phospholipid translocation"/>
    <property type="evidence" value="ECO:0000318"/>
    <property type="project" value="GO_Central"/>
</dbReference>
<protein>
    <recommendedName>
        <fullName evidence="7">Cell cycle control protein</fullName>
    </recommendedName>
</protein>
<gene>
    <name evidence="9" type="primary">LOC100089674</name>
</gene>
<evidence type="ECO:0000256" key="4">
    <source>
        <dbReference type="ARBA" id="ARBA00022989"/>
    </source>
</evidence>
<name>A0A6I8NVJ4_ORNAN</name>
<evidence type="ECO:0000256" key="7">
    <source>
        <dbReference type="PIRNR" id="PIRNR015840"/>
    </source>
</evidence>